<keyword evidence="3" id="KW-1185">Reference proteome</keyword>
<accession>S9X4E5</accession>
<reference evidence="2 3" key="1">
    <citation type="submission" date="2020-08" db="EMBL/GenBank/DDBJ databases">
        <authorList>
            <person name="Newling K."/>
            <person name="Davey J."/>
            <person name="Forrester S."/>
        </authorList>
    </citation>
    <scope>NUCLEOTIDE SEQUENCE [LARGE SCALE GENOMIC DNA]</scope>
    <source>
        <strain evidence="3">Crithidia deanei Carvalho (ATCC PRA-265)</strain>
    </source>
</reference>
<dbReference type="EMBL" id="LR877158">
    <property type="protein sequence ID" value="CAD2219628.1"/>
    <property type="molecule type" value="Genomic_DNA"/>
</dbReference>
<proteinExistence type="predicted"/>
<dbReference type="InterPro" id="IPR011992">
    <property type="entry name" value="EF-hand-dom_pair"/>
</dbReference>
<dbReference type="AlphaFoldDB" id="S9X4E5"/>
<dbReference type="SUPFAM" id="SSF47473">
    <property type="entry name" value="EF-hand"/>
    <property type="match status" value="1"/>
</dbReference>
<evidence type="ECO:0000313" key="3">
    <source>
        <dbReference type="Proteomes" id="UP000515908"/>
    </source>
</evidence>
<name>S9X4E5_9TRYP</name>
<dbReference type="FunFam" id="1.10.238.10:FF:000003">
    <property type="entry name" value="Calmodulin A"/>
    <property type="match status" value="1"/>
</dbReference>
<dbReference type="OrthoDB" id="26525at2759"/>
<evidence type="ECO:0000313" key="2">
    <source>
        <dbReference type="EMBL" id="CAD2219628.1"/>
    </source>
</evidence>
<dbReference type="Proteomes" id="UP000515908">
    <property type="component" value="Chromosome 14"/>
</dbReference>
<dbReference type="VEuPathDB" id="TriTrypDB:ADEAN_000713700"/>
<sequence length="177" mass="20146">MPSLSTNEVAEFREIFTLVAGNRDYITMPDLRKLLSTLQVRIDESDLEELFFEDTTTTRANTAVNNSSNINSSSLFNSDIVSKDGGQTRIHFNTFLNVMTKRLHAEFSKDELKKAFETFDDIPGGFISTDMLRHVLMTYGTEKLTAEEAQKIIGVVDPQNTGCFKYTEFIEKVMDQY</sequence>
<organism evidence="2 3">
    <name type="scientific">Angomonas deanei</name>
    <dbReference type="NCBI Taxonomy" id="59799"/>
    <lineage>
        <taxon>Eukaryota</taxon>
        <taxon>Discoba</taxon>
        <taxon>Euglenozoa</taxon>
        <taxon>Kinetoplastea</taxon>
        <taxon>Metakinetoplastina</taxon>
        <taxon>Trypanosomatida</taxon>
        <taxon>Trypanosomatidae</taxon>
        <taxon>Strigomonadinae</taxon>
        <taxon>Angomonas</taxon>
    </lineage>
</organism>
<dbReference type="InterPro" id="IPR050403">
    <property type="entry name" value="Myosin_RLC"/>
</dbReference>
<keyword evidence="1" id="KW-0677">Repeat</keyword>
<evidence type="ECO:0000256" key="1">
    <source>
        <dbReference type="ARBA" id="ARBA00022737"/>
    </source>
</evidence>
<dbReference type="Gene3D" id="1.10.238.10">
    <property type="entry name" value="EF-hand"/>
    <property type="match status" value="1"/>
</dbReference>
<dbReference type="PANTHER" id="PTHR23049">
    <property type="entry name" value="MYOSIN REGULATORY LIGHT CHAIN 2"/>
    <property type="match status" value="1"/>
</dbReference>
<protein>
    <submittedName>
        <fullName evidence="2">Uncharacterized protein</fullName>
    </submittedName>
</protein>
<gene>
    <name evidence="2" type="ORF">ADEAN_000713700</name>
</gene>